<feature type="coiled-coil region" evidence="8">
    <location>
        <begin position="118"/>
        <end position="152"/>
    </location>
</feature>
<evidence type="ECO:0000313" key="11">
    <source>
        <dbReference type="Proteomes" id="UP001152803"/>
    </source>
</evidence>
<dbReference type="GO" id="GO:0005930">
    <property type="term" value="C:axoneme"/>
    <property type="evidence" value="ECO:0007669"/>
    <property type="project" value="TreeGrafter"/>
</dbReference>
<dbReference type="PANTHER" id="PTHR13183">
    <property type="entry name" value="AXONEMAL INNER ARM DYNEIN LIGHT CHAIN 28"/>
    <property type="match status" value="1"/>
</dbReference>
<dbReference type="GO" id="GO:0097546">
    <property type="term" value="C:ciliary base"/>
    <property type="evidence" value="ECO:0007669"/>
    <property type="project" value="TreeGrafter"/>
</dbReference>
<protein>
    <recommendedName>
        <fullName evidence="5">Axonemal dynein light intermediate polypeptide 1</fullName>
    </recommendedName>
    <alternativeName>
        <fullName evidence="6">Inner dynein arm light chain, axonemal</fullName>
    </alternativeName>
</protein>
<dbReference type="PANTHER" id="PTHR13183:SF0">
    <property type="entry name" value="AXONEMAL DYNEIN LIGHT INTERMEDIATE POLYPEPTIDE 1"/>
    <property type="match status" value="1"/>
</dbReference>
<feature type="region of interest" description="Disordered" evidence="9">
    <location>
        <begin position="1"/>
        <end position="45"/>
    </location>
</feature>
<evidence type="ECO:0000256" key="5">
    <source>
        <dbReference type="ARBA" id="ARBA00039799"/>
    </source>
</evidence>
<evidence type="ECO:0000256" key="9">
    <source>
        <dbReference type="SAM" id="MobiDB-lite"/>
    </source>
</evidence>
<comment type="similarity">
    <text evidence="4">Belongs to the inner dynein arm light chain family.</text>
</comment>
<dbReference type="Proteomes" id="UP001152803">
    <property type="component" value="Unassembled WGS sequence"/>
</dbReference>
<dbReference type="GO" id="GO:0030286">
    <property type="term" value="C:dynein complex"/>
    <property type="evidence" value="ECO:0007669"/>
    <property type="project" value="UniProtKB-KW"/>
</dbReference>
<reference evidence="10" key="1">
    <citation type="journal article" date="2023" name="Science">
        <title>Genome structures resolve the early diversification of teleost fishes.</title>
        <authorList>
            <person name="Parey E."/>
            <person name="Louis A."/>
            <person name="Montfort J."/>
            <person name="Bouchez O."/>
            <person name="Roques C."/>
            <person name="Iampietro C."/>
            <person name="Lluch J."/>
            <person name="Castinel A."/>
            <person name="Donnadieu C."/>
            <person name="Desvignes T."/>
            <person name="Floi Bucao C."/>
            <person name="Jouanno E."/>
            <person name="Wen M."/>
            <person name="Mejri S."/>
            <person name="Dirks R."/>
            <person name="Jansen H."/>
            <person name="Henkel C."/>
            <person name="Chen W.J."/>
            <person name="Zahm M."/>
            <person name="Cabau C."/>
            <person name="Klopp C."/>
            <person name="Thompson A.W."/>
            <person name="Robinson-Rechavi M."/>
            <person name="Braasch I."/>
            <person name="Lecointre G."/>
            <person name="Bobe J."/>
            <person name="Postlethwait J.H."/>
            <person name="Berthelot C."/>
            <person name="Roest Crollius H."/>
            <person name="Guiguen Y."/>
        </authorList>
    </citation>
    <scope>NUCLEOTIDE SEQUENCE</scope>
    <source>
        <strain evidence="10">Concon-B</strain>
    </source>
</reference>
<keyword evidence="2 8" id="KW-0175">Coiled coil</keyword>
<feature type="non-terminal residue" evidence="10">
    <location>
        <position position="183"/>
    </location>
</feature>
<evidence type="ECO:0000313" key="10">
    <source>
        <dbReference type="EMBL" id="KAJ8289262.1"/>
    </source>
</evidence>
<evidence type="ECO:0000256" key="6">
    <source>
        <dbReference type="ARBA" id="ARBA00042417"/>
    </source>
</evidence>
<accession>A0A9Q1E437</accession>
<dbReference type="EMBL" id="JAFJMO010000001">
    <property type="protein sequence ID" value="KAJ8289262.1"/>
    <property type="molecule type" value="Genomic_DNA"/>
</dbReference>
<gene>
    <name evidence="10" type="ORF">COCON_G00019210</name>
</gene>
<proteinExistence type="inferred from homology"/>
<keyword evidence="3" id="KW-0505">Motor protein</keyword>
<evidence type="ECO:0000256" key="7">
    <source>
        <dbReference type="ARBA" id="ARBA00043925"/>
    </source>
</evidence>
<comment type="function">
    <text evidence="7">Involved in sperm flagellum assembly.</text>
</comment>
<evidence type="ECO:0000256" key="3">
    <source>
        <dbReference type="ARBA" id="ARBA00023175"/>
    </source>
</evidence>
<name>A0A9Q1E437_CONCO</name>
<organism evidence="10 11">
    <name type="scientific">Conger conger</name>
    <name type="common">Conger eel</name>
    <name type="synonym">Muraena conger</name>
    <dbReference type="NCBI Taxonomy" id="82655"/>
    <lineage>
        <taxon>Eukaryota</taxon>
        <taxon>Metazoa</taxon>
        <taxon>Chordata</taxon>
        <taxon>Craniata</taxon>
        <taxon>Vertebrata</taxon>
        <taxon>Euteleostomi</taxon>
        <taxon>Actinopterygii</taxon>
        <taxon>Neopterygii</taxon>
        <taxon>Teleostei</taxon>
        <taxon>Anguilliformes</taxon>
        <taxon>Congridae</taxon>
        <taxon>Conger</taxon>
    </lineage>
</organism>
<evidence type="ECO:0000256" key="8">
    <source>
        <dbReference type="SAM" id="Coils"/>
    </source>
</evidence>
<dbReference type="GO" id="GO:0045504">
    <property type="term" value="F:dynein heavy chain binding"/>
    <property type="evidence" value="ECO:0007669"/>
    <property type="project" value="TreeGrafter"/>
</dbReference>
<dbReference type="AlphaFoldDB" id="A0A9Q1E437"/>
<evidence type="ECO:0000256" key="1">
    <source>
        <dbReference type="ARBA" id="ARBA00023017"/>
    </source>
</evidence>
<keyword evidence="1" id="KW-0243">Dynein</keyword>
<dbReference type="OrthoDB" id="273640at2759"/>
<sequence length="183" mass="20182">NSPALTQGVGRRPRSVGAAGVHRARVTPGRPPAGGGPGPEAAAEAGAGDRSLCHVQRDLYSQCFDELIRQETINCPDRGLLLQRVRDEISMCIAAYETLDESSVAFGMRKVLRGEQGKAEMEEQISVLEGQNRALQGQLQEMGAECEAVSRRELERRVTEEQKHTDEIELLKRTNQQLKFQLS</sequence>
<dbReference type="Pfam" id="PF10211">
    <property type="entry name" value="Ax_dynein_light"/>
    <property type="match status" value="1"/>
</dbReference>
<evidence type="ECO:0000256" key="2">
    <source>
        <dbReference type="ARBA" id="ARBA00023054"/>
    </source>
</evidence>
<keyword evidence="11" id="KW-1185">Reference proteome</keyword>
<dbReference type="InterPro" id="IPR019347">
    <property type="entry name" value="Axonemal_dynein_light_chain"/>
</dbReference>
<evidence type="ECO:0000256" key="4">
    <source>
        <dbReference type="ARBA" id="ARBA00038114"/>
    </source>
</evidence>
<comment type="caution">
    <text evidence="10">The sequence shown here is derived from an EMBL/GenBank/DDBJ whole genome shotgun (WGS) entry which is preliminary data.</text>
</comment>